<dbReference type="RefSeq" id="WP_198275930.1">
    <property type="nucleotide sequence ID" value="NZ_BAAAIF010000018.1"/>
</dbReference>
<evidence type="ECO:0000313" key="2">
    <source>
        <dbReference type="Proteomes" id="UP000638849"/>
    </source>
</evidence>
<dbReference type="EMBL" id="JAEEAQ010000040">
    <property type="protein sequence ID" value="MBI0312706.1"/>
    <property type="molecule type" value="Genomic_DNA"/>
</dbReference>
<name>A0ABS0R760_9ACTN</name>
<organism evidence="1 2">
    <name type="scientific">Streptomyces javensis</name>
    <dbReference type="NCBI Taxonomy" id="114698"/>
    <lineage>
        <taxon>Bacteria</taxon>
        <taxon>Bacillati</taxon>
        <taxon>Actinomycetota</taxon>
        <taxon>Actinomycetes</taxon>
        <taxon>Kitasatosporales</taxon>
        <taxon>Streptomycetaceae</taxon>
        <taxon>Streptomyces</taxon>
        <taxon>Streptomyces violaceusniger group</taxon>
    </lineage>
</organism>
<comment type="caution">
    <text evidence="1">The sequence shown here is derived from an EMBL/GenBank/DDBJ whole genome shotgun (WGS) entry which is preliminary data.</text>
</comment>
<dbReference type="Proteomes" id="UP000638849">
    <property type="component" value="Unassembled WGS sequence"/>
</dbReference>
<accession>A0ABS0R760</accession>
<gene>
    <name evidence="1" type="ORF">JBF12_06795</name>
</gene>
<keyword evidence="2" id="KW-1185">Reference proteome</keyword>
<sequence>MLGTSFYFDGQGTGSAADAMKRYCELLEEDELEGMSPAQWLAEKELPKEDGEAVLKEGIGRFCPAQAKTLKAALDGIYPRWFADGTYEVGSGPRQMPAGAYRTTGALRDCYWERTSRSGKTLDNQFATSAQEVRVTVRAGDGQFTSRQCGSWRPVK</sequence>
<proteinExistence type="predicted"/>
<reference evidence="1 2" key="1">
    <citation type="submission" date="2020-12" db="EMBL/GenBank/DDBJ databases">
        <authorList>
            <person name="Kusuma A.B."/>
            <person name="Nouioui I."/>
            <person name="Goodfellow M."/>
        </authorList>
    </citation>
    <scope>NUCLEOTIDE SEQUENCE [LARGE SCALE GENOMIC DNA]</scope>
    <source>
        <strain evidence="1 2">DSM 41764</strain>
    </source>
</reference>
<evidence type="ECO:0000313" key="1">
    <source>
        <dbReference type="EMBL" id="MBI0312706.1"/>
    </source>
</evidence>
<protein>
    <submittedName>
        <fullName evidence="1">Uncharacterized protein</fullName>
    </submittedName>
</protein>